<protein>
    <recommendedName>
        <fullName evidence="3">DUF3277 domain-containing protein</fullName>
    </recommendedName>
</protein>
<organism evidence="1 2">
    <name type="scientific">Morganella morganii</name>
    <name type="common">Proteus morganii</name>
    <dbReference type="NCBI Taxonomy" id="582"/>
    <lineage>
        <taxon>Bacteria</taxon>
        <taxon>Pseudomonadati</taxon>
        <taxon>Pseudomonadota</taxon>
        <taxon>Gammaproteobacteria</taxon>
        <taxon>Enterobacterales</taxon>
        <taxon>Morganellaceae</taxon>
        <taxon>Morganella</taxon>
    </lineage>
</organism>
<evidence type="ECO:0000313" key="1">
    <source>
        <dbReference type="EMBL" id="KJF76690.1"/>
    </source>
</evidence>
<sequence>MAVYRHDRSILMLNGYEITAWDESSDSFSLAPVGDDGTYTIGAGGRGVFVFTGNESAILTIKLLEHSPDNEFLSQLRNRILNSQSAPSPIEMYMKDTWNGDEIIGERGFPTTPPTISRGTGHNATTWTFQFERAVTKLAKGAFN</sequence>
<evidence type="ECO:0000313" key="2">
    <source>
        <dbReference type="Proteomes" id="UP000032582"/>
    </source>
</evidence>
<comment type="caution">
    <text evidence="1">The sequence shown here is derived from an EMBL/GenBank/DDBJ whole genome shotgun (WGS) entry which is preliminary data.</text>
</comment>
<gene>
    <name evidence="1" type="ORF">UA45_17210</name>
</gene>
<dbReference type="PATRIC" id="fig|582.24.peg.5505"/>
<dbReference type="Proteomes" id="UP000032582">
    <property type="component" value="Unassembled WGS sequence"/>
</dbReference>
<proteinExistence type="predicted"/>
<dbReference type="EMBL" id="JZSH01000270">
    <property type="protein sequence ID" value="KJF76690.1"/>
    <property type="molecule type" value="Genomic_DNA"/>
</dbReference>
<name>A0A0D8L469_MORMO</name>
<accession>A0A0D8L469</accession>
<evidence type="ECO:0008006" key="3">
    <source>
        <dbReference type="Google" id="ProtNLM"/>
    </source>
</evidence>
<dbReference type="AlphaFoldDB" id="A0A0D8L469"/>
<reference evidence="1 2" key="1">
    <citation type="submission" date="2015-02" db="EMBL/GenBank/DDBJ databases">
        <title>Whole genome shotgun sequencing of cultured foodborne pathogen.</title>
        <authorList>
            <person name="Timme R."/>
            <person name="Allard M.W."/>
            <person name="Strain E."/>
            <person name="Evans P.S."/>
            <person name="Brown E."/>
        </authorList>
    </citation>
    <scope>NUCLEOTIDE SEQUENCE [LARGE SCALE GENOMIC DNA]</scope>
    <source>
        <strain evidence="1 2">GCSL-TSO-24</strain>
    </source>
</reference>